<keyword evidence="1" id="KW-0677">Repeat</keyword>
<keyword evidence="3" id="KW-0611">Plant defense</keyword>
<reference evidence="7" key="1">
    <citation type="submission" date="2020-08" db="EMBL/GenBank/DDBJ databases">
        <title>Plant Genome Project.</title>
        <authorList>
            <person name="Zhang R.-G."/>
        </authorList>
    </citation>
    <scope>NUCLEOTIDE SEQUENCE</scope>
    <source>
        <strain evidence="7">WSP0</strain>
        <tissue evidence="7">Leaf</tissue>
    </source>
</reference>
<proteinExistence type="predicted"/>
<feature type="domain" description="Disease resistance N-terminal" evidence="6">
    <location>
        <begin position="94"/>
        <end position="171"/>
    </location>
</feature>
<accession>A0AAV6IR69</accession>
<gene>
    <name evidence="7" type="ORF">RHGRI_025768</name>
</gene>
<dbReference type="Gene3D" id="1.20.5.4130">
    <property type="match status" value="2"/>
</dbReference>
<evidence type="ECO:0000313" key="8">
    <source>
        <dbReference type="Proteomes" id="UP000823749"/>
    </source>
</evidence>
<evidence type="ECO:0000256" key="4">
    <source>
        <dbReference type="ARBA" id="ARBA00022840"/>
    </source>
</evidence>
<keyword evidence="2" id="KW-0547">Nucleotide-binding</keyword>
<dbReference type="GO" id="GO:0006952">
    <property type="term" value="P:defense response"/>
    <property type="evidence" value="ECO:0007669"/>
    <property type="project" value="UniProtKB-KW"/>
</dbReference>
<evidence type="ECO:0000256" key="5">
    <source>
        <dbReference type="SAM" id="SignalP"/>
    </source>
</evidence>
<dbReference type="Proteomes" id="UP000823749">
    <property type="component" value="Chromosome 9"/>
</dbReference>
<dbReference type="PANTHER" id="PTHR19338:SF32">
    <property type="entry name" value="OS06G0287500 PROTEIN"/>
    <property type="match status" value="1"/>
</dbReference>
<dbReference type="GO" id="GO:0005524">
    <property type="term" value="F:ATP binding"/>
    <property type="evidence" value="ECO:0007669"/>
    <property type="project" value="UniProtKB-KW"/>
</dbReference>
<dbReference type="Pfam" id="PF18052">
    <property type="entry name" value="Rx_N"/>
    <property type="match status" value="2"/>
</dbReference>
<evidence type="ECO:0000256" key="1">
    <source>
        <dbReference type="ARBA" id="ARBA00022737"/>
    </source>
</evidence>
<feature type="signal peptide" evidence="5">
    <location>
        <begin position="1"/>
        <end position="18"/>
    </location>
</feature>
<keyword evidence="8" id="KW-1185">Reference proteome</keyword>
<protein>
    <recommendedName>
        <fullName evidence="6">Disease resistance N-terminal domain-containing protein</fullName>
    </recommendedName>
</protein>
<dbReference type="EMBL" id="JACTNZ010000009">
    <property type="protein sequence ID" value="KAG5530932.1"/>
    <property type="molecule type" value="Genomic_DNA"/>
</dbReference>
<dbReference type="CDD" id="cd14798">
    <property type="entry name" value="RX-CC_like"/>
    <property type="match status" value="2"/>
</dbReference>
<evidence type="ECO:0000259" key="6">
    <source>
        <dbReference type="Pfam" id="PF18052"/>
    </source>
</evidence>
<keyword evidence="4" id="KW-0067">ATP-binding</keyword>
<dbReference type="AlphaFoldDB" id="A0AAV6IR69"/>
<name>A0AAV6IR69_9ERIC</name>
<organism evidence="7 8">
    <name type="scientific">Rhododendron griersonianum</name>
    <dbReference type="NCBI Taxonomy" id="479676"/>
    <lineage>
        <taxon>Eukaryota</taxon>
        <taxon>Viridiplantae</taxon>
        <taxon>Streptophyta</taxon>
        <taxon>Embryophyta</taxon>
        <taxon>Tracheophyta</taxon>
        <taxon>Spermatophyta</taxon>
        <taxon>Magnoliopsida</taxon>
        <taxon>eudicotyledons</taxon>
        <taxon>Gunneridae</taxon>
        <taxon>Pentapetalae</taxon>
        <taxon>asterids</taxon>
        <taxon>Ericales</taxon>
        <taxon>Ericaceae</taxon>
        <taxon>Ericoideae</taxon>
        <taxon>Rhodoreae</taxon>
        <taxon>Rhododendron</taxon>
    </lineage>
</organism>
<keyword evidence="5" id="KW-0732">Signal</keyword>
<dbReference type="InterPro" id="IPR038005">
    <property type="entry name" value="RX-like_CC"/>
</dbReference>
<evidence type="ECO:0000313" key="7">
    <source>
        <dbReference type="EMBL" id="KAG5530932.1"/>
    </source>
</evidence>
<comment type="caution">
    <text evidence="7">The sequence shown here is derived from an EMBL/GenBank/DDBJ whole genome shotgun (WGS) entry which is preliminary data.</text>
</comment>
<feature type="chain" id="PRO_5043933067" description="Disease resistance N-terminal domain-containing protein" evidence="5">
    <location>
        <begin position="19"/>
        <end position="187"/>
    </location>
</feature>
<evidence type="ECO:0000256" key="3">
    <source>
        <dbReference type="ARBA" id="ARBA00022821"/>
    </source>
</evidence>
<evidence type="ECO:0000256" key="2">
    <source>
        <dbReference type="ARBA" id="ARBA00022741"/>
    </source>
</evidence>
<dbReference type="PANTHER" id="PTHR19338">
    <property type="entry name" value="TRANSLOCASE OF INNER MITOCHONDRIAL MEMBRANE 13 HOMOLOG"/>
    <property type="match status" value="1"/>
</dbReference>
<dbReference type="InterPro" id="IPR041118">
    <property type="entry name" value="Rx_N"/>
</dbReference>
<sequence length="187" mass="21220">MAMIAVVVVVEKLATLLAEEAQFLGGVRRGVSELRDDLESMRSFLQDAESRTETEKGVETWVKQVRDVAYDTEDILDEYSFRLSLLSRQGRPNVQVVVEKLATLLAEEAQFLGGVRRGVTELRDDLESMRSFLQDAESRIETEKSVETWVKQVRDVAHDTEDILDEFSLRLSLPYQPGRLNGLTQAE</sequence>
<feature type="domain" description="Disease resistance N-terminal" evidence="6">
    <location>
        <begin position="5"/>
        <end position="87"/>
    </location>
</feature>